<dbReference type="AlphaFoldDB" id="A0A1H2CVE4"/>
<organism evidence="1 2">
    <name type="scientific">Actinoplanes derwentensis</name>
    <dbReference type="NCBI Taxonomy" id="113562"/>
    <lineage>
        <taxon>Bacteria</taxon>
        <taxon>Bacillati</taxon>
        <taxon>Actinomycetota</taxon>
        <taxon>Actinomycetes</taxon>
        <taxon>Micromonosporales</taxon>
        <taxon>Micromonosporaceae</taxon>
        <taxon>Actinoplanes</taxon>
    </lineage>
</organism>
<accession>A0A1H2CVE4</accession>
<dbReference type="Proteomes" id="UP000198688">
    <property type="component" value="Chromosome I"/>
</dbReference>
<dbReference type="OrthoDB" id="3626091at2"/>
<dbReference type="STRING" id="113562.SAMN04489716_7000"/>
<proteinExistence type="predicted"/>
<sequence>MTTSMRWADENDPVAGRMIFVSATAGIRDQDTLVSAWNLYQGGCLPQLRKRLDGHPQHRSRVRLVSAEYGLLHPDTSVPPPSIREMTEELAGQLRPQARTMLLEEFGRYGLPREVMLLVEFPYHHVVKDIFRLPGMTPRTSLGIPHPAEHWTLIAAVLDRWGWP</sequence>
<dbReference type="EMBL" id="LT629758">
    <property type="protein sequence ID" value="SDT74498.1"/>
    <property type="molecule type" value="Genomic_DNA"/>
</dbReference>
<keyword evidence="2" id="KW-1185">Reference proteome</keyword>
<name>A0A1H2CVE4_9ACTN</name>
<evidence type="ECO:0000313" key="1">
    <source>
        <dbReference type="EMBL" id="SDT74498.1"/>
    </source>
</evidence>
<protein>
    <submittedName>
        <fullName evidence="1">Uncharacterized protein</fullName>
    </submittedName>
</protein>
<evidence type="ECO:0000313" key="2">
    <source>
        <dbReference type="Proteomes" id="UP000198688"/>
    </source>
</evidence>
<dbReference type="RefSeq" id="WP_157751917.1">
    <property type="nucleotide sequence ID" value="NZ_BOMJ01000003.1"/>
</dbReference>
<reference evidence="1 2" key="1">
    <citation type="submission" date="2016-10" db="EMBL/GenBank/DDBJ databases">
        <authorList>
            <person name="de Groot N.N."/>
        </authorList>
    </citation>
    <scope>NUCLEOTIDE SEQUENCE [LARGE SCALE GENOMIC DNA]</scope>
    <source>
        <strain evidence="1 2">DSM 43941</strain>
    </source>
</reference>
<gene>
    <name evidence="1" type="ORF">SAMN04489716_7000</name>
</gene>